<dbReference type="SUPFAM" id="SSF58014">
    <property type="entry name" value="Coiled-coil domain of nucleotide exchange factor GrpE"/>
    <property type="match status" value="1"/>
</dbReference>
<dbReference type="SUPFAM" id="SSF51064">
    <property type="entry name" value="Head domain of nucleotide exchange factor GrpE"/>
    <property type="match status" value="1"/>
</dbReference>
<dbReference type="AlphaFoldDB" id="A0A9D1PQH6"/>
<evidence type="ECO:0000313" key="7">
    <source>
        <dbReference type="Proteomes" id="UP000824162"/>
    </source>
</evidence>
<dbReference type="Gene3D" id="3.90.20.20">
    <property type="match status" value="1"/>
</dbReference>
<evidence type="ECO:0000256" key="4">
    <source>
        <dbReference type="RuleBase" id="RU004478"/>
    </source>
</evidence>
<dbReference type="GO" id="GO:0051087">
    <property type="term" value="F:protein-folding chaperone binding"/>
    <property type="evidence" value="ECO:0007669"/>
    <property type="project" value="InterPro"/>
</dbReference>
<dbReference type="HAMAP" id="MF_01151">
    <property type="entry name" value="GrpE"/>
    <property type="match status" value="1"/>
</dbReference>
<accession>A0A9D1PQH6</accession>
<comment type="subunit">
    <text evidence="3">Homodimer.</text>
</comment>
<comment type="function">
    <text evidence="3">Participates actively in the response to hyperosmotic and heat shock by preventing the aggregation of stress-denatured proteins, in association with DnaK and GrpE. It is the nucleotide exchange factor for DnaK and may function as a thermosensor. Unfolded proteins bind initially to DnaJ; upon interaction with the DnaJ-bound protein, DnaK hydrolyzes its bound ATP, resulting in the formation of a stable complex. GrpE releases ADP from DnaK; ATP binding to DnaK triggers the release of the substrate protein, thus completing the reaction cycle. Several rounds of ATP-dependent interactions between DnaJ, DnaK and GrpE are required for fully efficient folding.</text>
</comment>
<dbReference type="EMBL" id="DXIJ01000022">
    <property type="protein sequence ID" value="HIV85392.1"/>
    <property type="molecule type" value="Genomic_DNA"/>
</dbReference>
<evidence type="ECO:0000256" key="3">
    <source>
        <dbReference type="HAMAP-Rule" id="MF_01151"/>
    </source>
</evidence>
<comment type="caution">
    <text evidence="6">The sequence shown here is derived from an EMBL/GenBank/DDBJ whole genome shotgun (WGS) entry which is preliminary data.</text>
</comment>
<name>A0A9D1PQH6_9FIRM</name>
<evidence type="ECO:0000256" key="1">
    <source>
        <dbReference type="ARBA" id="ARBA00009054"/>
    </source>
</evidence>
<keyword evidence="3" id="KW-0346">Stress response</keyword>
<dbReference type="GO" id="GO:0051082">
    <property type="term" value="F:unfolded protein binding"/>
    <property type="evidence" value="ECO:0007669"/>
    <property type="project" value="TreeGrafter"/>
</dbReference>
<dbReference type="InterPro" id="IPR009012">
    <property type="entry name" value="GrpE_head"/>
</dbReference>
<organism evidence="6 7">
    <name type="scientific">Candidatus Monoglobus merdigallinarum</name>
    <dbReference type="NCBI Taxonomy" id="2838698"/>
    <lineage>
        <taxon>Bacteria</taxon>
        <taxon>Bacillati</taxon>
        <taxon>Bacillota</taxon>
        <taxon>Clostridia</taxon>
        <taxon>Monoglobales</taxon>
        <taxon>Monoglobaceae</taxon>
        <taxon>Monoglobus</taxon>
    </lineage>
</organism>
<dbReference type="PRINTS" id="PR00773">
    <property type="entry name" value="GRPEPROTEIN"/>
</dbReference>
<sequence>MNKKEDGTKMEHAKQEDSTKQEKDTNPAGAREEAEAAEPCGRDAELREDKESGLAEKLEEAKDKLLRKIAEFDNYKKRTAKEKTENFSMGVCDAVAKLLPVMDNLDRAIAAAESNDDKDALLSGIKMVRNQFADALGDIGVSEIEAVGKAFDPEKHNAVMMEDSEEASNTVIDELAKGYIYKSGDNERVIRHSMVKVSN</sequence>
<dbReference type="PANTHER" id="PTHR21237">
    <property type="entry name" value="GRPE PROTEIN"/>
    <property type="match status" value="1"/>
</dbReference>
<keyword evidence="2 3" id="KW-0143">Chaperone</keyword>
<comment type="subcellular location">
    <subcellularLocation>
        <location evidence="3">Cytoplasm</location>
    </subcellularLocation>
</comment>
<dbReference type="Proteomes" id="UP000824162">
    <property type="component" value="Unassembled WGS sequence"/>
</dbReference>
<keyword evidence="3" id="KW-0963">Cytoplasm</keyword>
<dbReference type="PANTHER" id="PTHR21237:SF23">
    <property type="entry name" value="GRPE PROTEIN HOMOLOG, MITOCHONDRIAL"/>
    <property type="match status" value="1"/>
</dbReference>
<proteinExistence type="inferred from homology"/>
<dbReference type="GO" id="GO:0005737">
    <property type="term" value="C:cytoplasm"/>
    <property type="evidence" value="ECO:0007669"/>
    <property type="project" value="UniProtKB-SubCell"/>
</dbReference>
<dbReference type="GO" id="GO:0000774">
    <property type="term" value="F:adenyl-nucleotide exchange factor activity"/>
    <property type="evidence" value="ECO:0007669"/>
    <property type="project" value="InterPro"/>
</dbReference>
<dbReference type="GO" id="GO:0042803">
    <property type="term" value="F:protein homodimerization activity"/>
    <property type="evidence" value="ECO:0007669"/>
    <property type="project" value="InterPro"/>
</dbReference>
<dbReference type="CDD" id="cd00446">
    <property type="entry name" value="GrpE"/>
    <property type="match status" value="1"/>
</dbReference>
<evidence type="ECO:0000256" key="5">
    <source>
        <dbReference type="SAM" id="MobiDB-lite"/>
    </source>
</evidence>
<gene>
    <name evidence="3 6" type="primary">grpE</name>
    <name evidence="6" type="ORF">H9900_01115</name>
</gene>
<reference evidence="6" key="1">
    <citation type="journal article" date="2021" name="PeerJ">
        <title>Extensive microbial diversity within the chicken gut microbiome revealed by metagenomics and culture.</title>
        <authorList>
            <person name="Gilroy R."/>
            <person name="Ravi A."/>
            <person name="Getino M."/>
            <person name="Pursley I."/>
            <person name="Horton D.L."/>
            <person name="Alikhan N.F."/>
            <person name="Baker D."/>
            <person name="Gharbi K."/>
            <person name="Hall N."/>
            <person name="Watson M."/>
            <person name="Adriaenssens E.M."/>
            <person name="Foster-Nyarko E."/>
            <person name="Jarju S."/>
            <person name="Secka A."/>
            <person name="Antonio M."/>
            <person name="Oren A."/>
            <person name="Chaudhuri R.R."/>
            <person name="La Ragione R."/>
            <person name="Hildebrand F."/>
            <person name="Pallen M.J."/>
        </authorList>
    </citation>
    <scope>NUCLEOTIDE SEQUENCE</scope>
    <source>
        <strain evidence="6">5790</strain>
    </source>
</reference>
<evidence type="ECO:0000256" key="2">
    <source>
        <dbReference type="ARBA" id="ARBA00023186"/>
    </source>
</evidence>
<comment type="similarity">
    <text evidence="1 3 4">Belongs to the GrpE family.</text>
</comment>
<dbReference type="Pfam" id="PF01025">
    <property type="entry name" value="GrpE"/>
    <property type="match status" value="1"/>
</dbReference>
<dbReference type="InterPro" id="IPR013805">
    <property type="entry name" value="GrpE_CC"/>
</dbReference>
<dbReference type="InterPro" id="IPR000740">
    <property type="entry name" value="GrpE"/>
</dbReference>
<protein>
    <recommendedName>
        <fullName evidence="3">Protein GrpE</fullName>
    </recommendedName>
    <alternativeName>
        <fullName evidence="3">HSP-70 cofactor</fullName>
    </alternativeName>
</protein>
<reference evidence="6" key="2">
    <citation type="submission" date="2021-04" db="EMBL/GenBank/DDBJ databases">
        <authorList>
            <person name="Gilroy R."/>
        </authorList>
    </citation>
    <scope>NUCLEOTIDE SEQUENCE</scope>
    <source>
        <strain evidence="6">5790</strain>
    </source>
</reference>
<feature type="region of interest" description="Disordered" evidence="5">
    <location>
        <begin position="1"/>
        <end position="55"/>
    </location>
</feature>
<evidence type="ECO:0000313" key="6">
    <source>
        <dbReference type="EMBL" id="HIV85392.1"/>
    </source>
</evidence>
<dbReference type="NCBIfam" id="NF010738">
    <property type="entry name" value="PRK14140.1"/>
    <property type="match status" value="1"/>
</dbReference>
<dbReference type="Gene3D" id="2.30.22.10">
    <property type="entry name" value="Head domain of nucleotide exchange factor GrpE"/>
    <property type="match status" value="1"/>
</dbReference>
<dbReference type="GO" id="GO:0006457">
    <property type="term" value="P:protein folding"/>
    <property type="evidence" value="ECO:0007669"/>
    <property type="project" value="InterPro"/>
</dbReference>